<dbReference type="SUPFAM" id="SSF51206">
    <property type="entry name" value="cAMP-binding domain-like"/>
    <property type="match status" value="1"/>
</dbReference>
<dbReference type="AlphaFoldDB" id="A0AAJ5WN23"/>
<dbReference type="EMBL" id="CP119311">
    <property type="protein sequence ID" value="WEK34976.1"/>
    <property type="molecule type" value="Genomic_DNA"/>
</dbReference>
<accession>A0AAJ5WN23</accession>
<dbReference type="Pfam" id="PF00027">
    <property type="entry name" value="cNMP_binding"/>
    <property type="match status" value="1"/>
</dbReference>
<evidence type="ECO:0000313" key="3">
    <source>
        <dbReference type="Proteomes" id="UP001220610"/>
    </source>
</evidence>
<protein>
    <submittedName>
        <fullName evidence="2">Crp/Fnr family transcriptional regulator</fullName>
    </submittedName>
</protein>
<feature type="domain" description="Cyclic nucleotide-binding" evidence="1">
    <location>
        <begin position="30"/>
        <end position="117"/>
    </location>
</feature>
<evidence type="ECO:0000259" key="1">
    <source>
        <dbReference type="Pfam" id="PF00027"/>
    </source>
</evidence>
<dbReference type="InterPro" id="IPR018490">
    <property type="entry name" value="cNMP-bd_dom_sf"/>
</dbReference>
<dbReference type="Gene3D" id="2.60.120.10">
    <property type="entry name" value="Jelly Rolls"/>
    <property type="match status" value="1"/>
</dbReference>
<evidence type="ECO:0000313" key="2">
    <source>
        <dbReference type="EMBL" id="WEK34976.1"/>
    </source>
</evidence>
<sequence length="192" mass="21835">MTAAFENYLRTQTALNEADIAAVCSLAIPRKLRRNESLLKAGEVCRHKTFILQGLLRTYSAADDGSEPILQFSPELHWTLDAESYNQQLPSRYHIAAVESSELLCWQKSDFEQLLATIPGMKKHAEDIISQNIYLGRQRLLAALSASPEEKYKDFGRTYPDLLSRLPLRMIAAYLGISLKTLTRIRHAQWAR</sequence>
<reference evidence="2" key="1">
    <citation type="submission" date="2023-03" db="EMBL/GenBank/DDBJ databases">
        <title>Andean soil-derived lignocellulolytic bacterial consortium as a source of novel taxa and putative plastic-active enzymes.</title>
        <authorList>
            <person name="Diaz-Garcia L."/>
            <person name="Chuvochina M."/>
            <person name="Feuerriegel G."/>
            <person name="Bunk B."/>
            <person name="Sproer C."/>
            <person name="Streit W.R."/>
            <person name="Rodriguez L.M."/>
            <person name="Overmann J."/>
            <person name="Jimenez D.J."/>
        </authorList>
    </citation>
    <scope>NUCLEOTIDE SEQUENCE</scope>
    <source>
        <strain evidence="2">MAG 7</strain>
    </source>
</reference>
<dbReference type="Proteomes" id="UP001220610">
    <property type="component" value="Chromosome"/>
</dbReference>
<dbReference type="CDD" id="cd00038">
    <property type="entry name" value="CAP_ED"/>
    <property type="match status" value="1"/>
</dbReference>
<name>A0AAJ5WN23_9BACT</name>
<organism evidence="2 3">
    <name type="scientific">Candidatus Pseudobacter hemicellulosilyticus</name>
    <dbReference type="NCBI Taxonomy" id="3121375"/>
    <lineage>
        <taxon>Bacteria</taxon>
        <taxon>Pseudomonadati</taxon>
        <taxon>Bacteroidota</taxon>
        <taxon>Chitinophagia</taxon>
        <taxon>Chitinophagales</taxon>
        <taxon>Chitinophagaceae</taxon>
        <taxon>Pseudobacter</taxon>
    </lineage>
</organism>
<dbReference type="InterPro" id="IPR014710">
    <property type="entry name" value="RmlC-like_jellyroll"/>
</dbReference>
<dbReference type="InterPro" id="IPR000595">
    <property type="entry name" value="cNMP-bd_dom"/>
</dbReference>
<proteinExistence type="predicted"/>
<gene>
    <name evidence="2" type="ORF">P0Y53_21010</name>
</gene>